<evidence type="ECO:0000313" key="1">
    <source>
        <dbReference type="EMBL" id="QQS84081.1"/>
    </source>
</evidence>
<accession>A0AB37H375</accession>
<evidence type="ECO:0008006" key="3">
    <source>
        <dbReference type="Google" id="ProtNLM"/>
    </source>
</evidence>
<dbReference type="InterPro" id="IPR047670">
    <property type="entry name" value="YfjT-like"/>
</dbReference>
<keyword evidence="2" id="KW-1185">Reference proteome</keyword>
<name>A0AB37H375_9STAP</name>
<dbReference type="AlphaFoldDB" id="A0AB37H375"/>
<dbReference type="Proteomes" id="UP000595942">
    <property type="component" value="Chromosome"/>
</dbReference>
<evidence type="ECO:0000313" key="2">
    <source>
        <dbReference type="Proteomes" id="UP000595942"/>
    </source>
</evidence>
<sequence>MKMSEKELISHIQTRLSEFVDEINHVDPDKVSVEDVDEWIGLLDQLEEKVKTVQHEK</sequence>
<proteinExistence type="predicted"/>
<dbReference type="EMBL" id="CP068073">
    <property type="protein sequence ID" value="QQS84081.1"/>
    <property type="molecule type" value="Genomic_DNA"/>
</dbReference>
<gene>
    <name evidence="1" type="ORF">I6J05_05645</name>
</gene>
<protein>
    <recommendedName>
        <fullName evidence="3">Cytosolic protein</fullName>
    </recommendedName>
</protein>
<dbReference type="NCBIfam" id="NF040878">
    <property type="entry name" value="SE1561_fam"/>
    <property type="match status" value="1"/>
</dbReference>
<organism evidence="1 2">
    <name type="scientific">Staphylococcus condimenti</name>
    <dbReference type="NCBI Taxonomy" id="70255"/>
    <lineage>
        <taxon>Bacteria</taxon>
        <taxon>Bacillati</taxon>
        <taxon>Bacillota</taxon>
        <taxon>Bacilli</taxon>
        <taxon>Bacillales</taxon>
        <taxon>Staphylococcaceae</taxon>
        <taxon>Staphylococcus</taxon>
    </lineage>
</organism>
<reference evidence="1 2" key="1">
    <citation type="submission" date="2021-01" db="EMBL/GenBank/DDBJ databases">
        <title>FDA dAtabase for Regulatory Grade micrObial Sequences (FDA-ARGOS): Supporting development and validation of Infectious Disease Dx tests.</title>
        <authorList>
            <person name="Sproer C."/>
            <person name="Gronow S."/>
            <person name="Severitt S."/>
            <person name="Schroder I."/>
            <person name="Tallon L."/>
            <person name="Sadzewicz L."/>
            <person name="Zhao X."/>
            <person name="Boylan J."/>
            <person name="Ott S."/>
            <person name="Bowen H."/>
            <person name="Vavikolanu K."/>
            <person name="Mehta A."/>
            <person name="Aluvathingal J."/>
            <person name="Nadendla S."/>
            <person name="Lowell S."/>
            <person name="Myers T."/>
            <person name="Yan Y."/>
            <person name="Sichtig H."/>
        </authorList>
    </citation>
    <scope>NUCLEOTIDE SEQUENCE [LARGE SCALE GENOMIC DNA]</scope>
    <source>
        <strain evidence="1 2">FDAARGOS_1148</strain>
    </source>
</reference>